<evidence type="ECO:0000313" key="2">
    <source>
        <dbReference type="Proteomes" id="UP001162483"/>
    </source>
</evidence>
<reference evidence="1" key="1">
    <citation type="submission" date="2023-05" db="EMBL/GenBank/DDBJ databases">
        <authorList>
            <person name="Stuckert A."/>
        </authorList>
    </citation>
    <scope>NUCLEOTIDE SEQUENCE</scope>
</reference>
<evidence type="ECO:0000313" key="1">
    <source>
        <dbReference type="EMBL" id="CAI9544057.1"/>
    </source>
</evidence>
<proteinExistence type="predicted"/>
<protein>
    <recommendedName>
        <fullName evidence="3">Ribosomal protein S16</fullName>
    </recommendedName>
</protein>
<name>A0ABN9B936_9NEOB</name>
<keyword evidence="2" id="KW-1185">Reference proteome</keyword>
<organism evidence="1 2">
    <name type="scientific">Staurois parvus</name>
    <dbReference type="NCBI Taxonomy" id="386267"/>
    <lineage>
        <taxon>Eukaryota</taxon>
        <taxon>Metazoa</taxon>
        <taxon>Chordata</taxon>
        <taxon>Craniata</taxon>
        <taxon>Vertebrata</taxon>
        <taxon>Euteleostomi</taxon>
        <taxon>Amphibia</taxon>
        <taxon>Batrachia</taxon>
        <taxon>Anura</taxon>
        <taxon>Neobatrachia</taxon>
        <taxon>Ranoidea</taxon>
        <taxon>Ranidae</taxon>
        <taxon>Staurois</taxon>
    </lineage>
</organism>
<comment type="caution">
    <text evidence="1">The sequence shown here is derived from an EMBL/GenBank/DDBJ whole genome shotgun (WGS) entry which is preliminary data.</text>
</comment>
<dbReference type="Proteomes" id="UP001162483">
    <property type="component" value="Unassembled WGS sequence"/>
</dbReference>
<sequence>LTLLYLKAFLTQHFFTPAKDIPYFSLHLGFRGRKQEKKKF</sequence>
<accession>A0ABN9B936</accession>
<feature type="non-terminal residue" evidence="1">
    <location>
        <position position="1"/>
    </location>
</feature>
<dbReference type="EMBL" id="CATNWA010002905">
    <property type="protein sequence ID" value="CAI9544057.1"/>
    <property type="molecule type" value="Genomic_DNA"/>
</dbReference>
<evidence type="ECO:0008006" key="3">
    <source>
        <dbReference type="Google" id="ProtNLM"/>
    </source>
</evidence>
<gene>
    <name evidence="1" type="ORF">SPARVUS_LOCUS2406777</name>
</gene>